<keyword evidence="1" id="KW-0472">Membrane</keyword>
<organism evidence="2 4">
    <name type="scientific">Didymodactylos carnosus</name>
    <dbReference type="NCBI Taxonomy" id="1234261"/>
    <lineage>
        <taxon>Eukaryota</taxon>
        <taxon>Metazoa</taxon>
        <taxon>Spiralia</taxon>
        <taxon>Gnathifera</taxon>
        <taxon>Rotifera</taxon>
        <taxon>Eurotatoria</taxon>
        <taxon>Bdelloidea</taxon>
        <taxon>Philodinida</taxon>
        <taxon>Philodinidae</taxon>
        <taxon>Didymodactylos</taxon>
    </lineage>
</organism>
<evidence type="ECO:0000313" key="2">
    <source>
        <dbReference type="EMBL" id="CAF1469662.1"/>
    </source>
</evidence>
<dbReference type="Proteomes" id="UP000663829">
    <property type="component" value="Unassembled WGS sequence"/>
</dbReference>
<dbReference type="EMBL" id="CAJNOQ010020481">
    <property type="protein sequence ID" value="CAF1469662.1"/>
    <property type="molecule type" value="Genomic_DNA"/>
</dbReference>
<keyword evidence="1" id="KW-0812">Transmembrane</keyword>
<feature type="non-terminal residue" evidence="2">
    <location>
        <position position="1"/>
    </location>
</feature>
<feature type="transmembrane region" description="Helical" evidence="1">
    <location>
        <begin position="145"/>
        <end position="164"/>
    </location>
</feature>
<accession>A0A815QXI0</accession>
<dbReference type="Proteomes" id="UP000681722">
    <property type="component" value="Unassembled WGS sequence"/>
</dbReference>
<dbReference type="EMBL" id="CAJOBC010085949">
    <property type="protein sequence ID" value="CAF4337767.1"/>
    <property type="molecule type" value="Genomic_DNA"/>
</dbReference>
<dbReference type="AlphaFoldDB" id="A0A815QXI0"/>
<keyword evidence="4" id="KW-1185">Reference proteome</keyword>
<proteinExistence type="predicted"/>
<comment type="caution">
    <text evidence="2">The sequence shown here is derived from an EMBL/GenBank/DDBJ whole genome shotgun (WGS) entry which is preliminary data.</text>
</comment>
<gene>
    <name evidence="2" type="ORF">GPM918_LOCUS35413</name>
    <name evidence="3" type="ORF">SRO942_LOCUS36131</name>
</gene>
<feature type="transmembrane region" description="Helical" evidence="1">
    <location>
        <begin position="86"/>
        <end position="105"/>
    </location>
</feature>
<reference evidence="2" key="1">
    <citation type="submission" date="2021-02" db="EMBL/GenBank/DDBJ databases">
        <authorList>
            <person name="Nowell W R."/>
        </authorList>
    </citation>
    <scope>NUCLEOTIDE SEQUENCE</scope>
</reference>
<name>A0A815QXI0_9BILA</name>
<sequence>LSLRHPSVAFIEDQHTIWLHQRQRRMQAENAATLLQQQQLPEFLPLKHEEYLNTNVDNDLLSESAQRTAAATANSVTKAFVITWKWAFAGTITLIIVLATTMLIVPSFLFTFRNNNAICSPQCIYGNCTLPATCRFDFTPTHPLFVHRPVFMGIALYLIIVFVLRDGQGQFAPHLYVHQAAKCFWR</sequence>
<keyword evidence="1" id="KW-1133">Transmembrane helix</keyword>
<protein>
    <submittedName>
        <fullName evidence="2">Uncharacterized protein</fullName>
    </submittedName>
</protein>
<evidence type="ECO:0000313" key="4">
    <source>
        <dbReference type="Proteomes" id="UP000663829"/>
    </source>
</evidence>
<evidence type="ECO:0000256" key="1">
    <source>
        <dbReference type="SAM" id="Phobius"/>
    </source>
</evidence>
<evidence type="ECO:0000313" key="3">
    <source>
        <dbReference type="EMBL" id="CAF4337767.1"/>
    </source>
</evidence>